<evidence type="ECO:0000313" key="2">
    <source>
        <dbReference type="Proteomes" id="UP000247702"/>
    </source>
</evidence>
<dbReference type="EMBL" id="BEXD01003826">
    <property type="protein sequence ID" value="GBC02383.1"/>
    <property type="molecule type" value="Genomic_DNA"/>
</dbReference>
<proteinExistence type="predicted"/>
<gene>
    <name evidence="1" type="ORF">RclHR1_00460021</name>
</gene>
<sequence length="160" mass="17841">MSINMSEVKFKSARKSLLTQIYWTGGYHKENTTEEGKAEKKSMEEDTRKIVVLSGVSLKIPQSVSSPARLFVAGTLIRSIYVWSNYLDVGVGLDVTASHISDVVVEPWQHLQPGQQRVLPGPGSVPQPRMIIEVRRNESIGNLHSLSREYFSASTQTNLI</sequence>
<comment type="caution">
    <text evidence="1">The sequence shown here is derived from an EMBL/GenBank/DDBJ whole genome shotgun (WGS) entry which is preliminary data.</text>
</comment>
<protein>
    <submittedName>
        <fullName evidence="1">Uncharacterized protein</fullName>
    </submittedName>
</protein>
<reference evidence="1 2" key="1">
    <citation type="submission" date="2017-11" db="EMBL/GenBank/DDBJ databases">
        <title>The genome of Rhizophagus clarus HR1 reveals common genetic basis of auxotrophy among arbuscular mycorrhizal fungi.</title>
        <authorList>
            <person name="Kobayashi Y."/>
        </authorList>
    </citation>
    <scope>NUCLEOTIDE SEQUENCE [LARGE SCALE GENOMIC DNA]</scope>
    <source>
        <strain evidence="1 2">HR1</strain>
    </source>
</reference>
<dbReference type="AlphaFoldDB" id="A0A2Z6RN73"/>
<evidence type="ECO:0000313" key="1">
    <source>
        <dbReference type="EMBL" id="GBC02383.1"/>
    </source>
</evidence>
<dbReference type="Proteomes" id="UP000247702">
    <property type="component" value="Unassembled WGS sequence"/>
</dbReference>
<keyword evidence="2" id="KW-1185">Reference proteome</keyword>
<accession>A0A2Z6RN73</accession>
<organism evidence="1 2">
    <name type="scientific">Rhizophagus clarus</name>
    <dbReference type="NCBI Taxonomy" id="94130"/>
    <lineage>
        <taxon>Eukaryota</taxon>
        <taxon>Fungi</taxon>
        <taxon>Fungi incertae sedis</taxon>
        <taxon>Mucoromycota</taxon>
        <taxon>Glomeromycotina</taxon>
        <taxon>Glomeromycetes</taxon>
        <taxon>Glomerales</taxon>
        <taxon>Glomeraceae</taxon>
        <taxon>Rhizophagus</taxon>
    </lineage>
</organism>
<name>A0A2Z6RN73_9GLOM</name>